<gene>
    <name evidence="1" type="ORF">HPB50_024973</name>
</gene>
<evidence type="ECO:0000313" key="1">
    <source>
        <dbReference type="EMBL" id="KAH6926994.1"/>
    </source>
</evidence>
<name>A0ACB7S2G9_HYAAI</name>
<dbReference type="Proteomes" id="UP000821845">
    <property type="component" value="Chromosome 7"/>
</dbReference>
<protein>
    <submittedName>
        <fullName evidence="1">Uncharacterized protein</fullName>
    </submittedName>
</protein>
<organism evidence="1 2">
    <name type="scientific">Hyalomma asiaticum</name>
    <name type="common">Tick</name>
    <dbReference type="NCBI Taxonomy" id="266040"/>
    <lineage>
        <taxon>Eukaryota</taxon>
        <taxon>Metazoa</taxon>
        <taxon>Ecdysozoa</taxon>
        <taxon>Arthropoda</taxon>
        <taxon>Chelicerata</taxon>
        <taxon>Arachnida</taxon>
        <taxon>Acari</taxon>
        <taxon>Parasitiformes</taxon>
        <taxon>Ixodida</taxon>
        <taxon>Ixodoidea</taxon>
        <taxon>Ixodidae</taxon>
        <taxon>Hyalomminae</taxon>
        <taxon>Hyalomma</taxon>
    </lineage>
</organism>
<comment type="caution">
    <text evidence="1">The sequence shown here is derived from an EMBL/GenBank/DDBJ whole genome shotgun (WGS) entry which is preliminary data.</text>
</comment>
<dbReference type="EMBL" id="CM023487">
    <property type="protein sequence ID" value="KAH6926994.1"/>
    <property type="molecule type" value="Genomic_DNA"/>
</dbReference>
<keyword evidence="2" id="KW-1185">Reference proteome</keyword>
<reference evidence="1" key="1">
    <citation type="submission" date="2020-05" db="EMBL/GenBank/DDBJ databases">
        <title>Large-scale comparative analyses of tick genomes elucidate their genetic diversity and vector capacities.</title>
        <authorList>
            <person name="Jia N."/>
            <person name="Wang J."/>
            <person name="Shi W."/>
            <person name="Du L."/>
            <person name="Sun Y."/>
            <person name="Zhan W."/>
            <person name="Jiang J."/>
            <person name="Wang Q."/>
            <person name="Zhang B."/>
            <person name="Ji P."/>
            <person name="Sakyi L.B."/>
            <person name="Cui X."/>
            <person name="Yuan T."/>
            <person name="Jiang B."/>
            <person name="Yang W."/>
            <person name="Lam T.T.-Y."/>
            <person name="Chang Q."/>
            <person name="Ding S."/>
            <person name="Wang X."/>
            <person name="Zhu J."/>
            <person name="Ruan X."/>
            <person name="Zhao L."/>
            <person name="Wei J."/>
            <person name="Que T."/>
            <person name="Du C."/>
            <person name="Cheng J."/>
            <person name="Dai P."/>
            <person name="Han X."/>
            <person name="Huang E."/>
            <person name="Gao Y."/>
            <person name="Liu J."/>
            <person name="Shao H."/>
            <person name="Ye R."/>
            <person name="Li L."/>
            <person name="Wei W."/>
            <person name="Wang X."/>
            <person name="Wang C."/>
            <person name="Yang T."/>
            <person name="Huo Q."/>
            <person name="Li W."/>
            <person name="Guo W."/>
            <person name="Chen H."/>
            <person name="Zhou L."/>
            <person name="Ni X."/>
            <person name="Tian J."/>
            <person name="Zhou Y."/>
            <person name="Sheng Y."/>
            <person name="Liu T."/>
            <person name="Pan Y."/>
            <person name="Xia L."/>
            <person name="Li J."/>
            <person name="Zhao F."/>
            <person name="Cao W."/>
        </authorList>
    </citation>
    <scope>NUCLEOTIDE SEQUENCE</scope>
    <source>
        <strain evidence="1">Hyas-2018</strain>
    </source>
</reference>
<accession>A0ACB7S2G9</accession>
<proteinExistence type="predicted"/>
<sequence>MAGAVDAASKRESRGIATRCVFSLHFLERAQMNARSRNQRVRRITYSRHPWGHCGDRVGTSGILPGAVAIGKERQQAEPASGSLGSALARRSGCRTFQKKKPYPKFSGRLPPLRFLVLLRGNTFVMSSESSEELAVIHAARMGGAVVPPRRHNAAPQAPVDDPMIGAAVIVGRERGGPSGGHCHHGGARDLYGGGQSLAADDRDADARAPAVIRPYRHPGHDGDDETRVCATVACEKEGGALFRQLEFHQEPCDDFYAYVCKRWETAHKLPYGAARVSVDDTLLDEYELLLADIIQRGRPGYEAVKDIFLRCEYPRKGDTHWLDVLAKMGLRPFPVVLKPGTTLDQVVKDLMNIGIQPLFSLSVERSVENPEQSYLLIGQPELLMGPLRLGLDIEYSYLDDALSGFISEISELNHTARTNVLKVERFLSASMDRHQIEGSGLNDELVDDLSKRPLKTFSLKYLHALESGDLTANIGEYLNYLAFRTAVEIAADNEIDLGDLMAVSYSRYAGYPAPRPITRRRLCIRMMNRFEPALIMHMSMDTTATRLGGKASFNSLLDLLETVLNETLYAQTEFDKDFRDSLVESMAAINWEPIVPDAVTSHNELFRRLVSIYETASGSKRVIESYMALSTMFRYRDFAQKDLDKWVGWRGGMLSTYAHLDAPFLKLEVPFPVFDFLRDPDASMERFQIPRVGARVFYALYHGIYHLAYNYGAGKKPTLFVAKLHALMDCLGRQYGKLRWTESRRRIGRNSYYSNLLDFLALEPTYQAFLRYADRASKNERLPKLENLTPRQLFFVEYARNFCEVNNATFLDRVLDEGTKAPGWYRVNGPLRNFKPFADAFMCKPNSFMNPLHRCALK</sequence>
<evidence type="ECO:0000313" key="2">
    <source>
        <dbReference type="Proteomes" id="UP000821845"/>
    </source>
</evidence>